<dbReference type="eggNOG" id="KOG0947">
    <property type="taxonomic scope" value="Eukaryota"/>
</dbReference>
<dbReference type="PROSITE" id="PS51194">
    <property type="entry name" value="HELICASE_CTER"/>
    <property type="match status" value="1"/>
</dbReference>
<dbReference type="CDD" id="cd18795">
    <property type="entry name" value="SF2_C_Ski2"/>
    <property type="match status" value="1"/>
</dbReference>
<dbReference type="PIRSF" id="PIRSF005198">
    <property type="entry name" value="Antiviral_helicase_SKI2"/>
    <property type="match status" value="1"/>
</dbReference>
<feature type="domain" description="Helicase C-terminal" evidence="11">
    <location>
        <begin position="532"/>
        <end position="739"/>
    </location>
</feature>
<dbReference type="InterPro" id="IPR025696">
    <property type="entry name" value="Beta-barrel_MTR4"/>
</dbReference>
<dbReference type="InterPro" id="IPR001650">
    <property type="entry name" value="Helicase_C-like"/>
</dbReference>
<dbReference type="Pfam" id="PF21408">
    <property type="entry name" value="MTR4-like_stalk"/>
    <property type="match status" value="1"/>
</dbReference>
<dbReference type="Proteomes" id="UP000030671">
    <property type="component" value="Unassembled WGS sequence"/>
</dbReference>
<dbReference type="InterPro" id="IPR040801">
    <property type="entry name" value="Ski2_N"/>
</dbReference>
<sequence>MTDLARDEVIDSIVNPRPENAQKLLVSLGFDRLPSREQVHRNIEEKFLLPKDQLPEDWLPDYQIHWEHSISVPSLLARSPAPPPTSLSFVRAGLHGRVTGYAETPNPPVRTGLTSTSIDRAPGPNKNFVRGKSGYVPFWPGGLESLVPVLKEDESDTDSKGLRTTPPGLSRGLRLPGDGQDDEYLSEINAISKKSSRNDYERSHLSPISSPHKPVRKVKIQKRDWAHVIDINKPMKNFHTLVPEMAHKYPFELDTFQKEAVYHLEMGNSVFVAAHTSAGKTVVAEYAIALAEKHMTRAIYTSPIKALSNQKFRDFKQTFSSNSVGILTGDVQINPEANCLVMTTEILRSMLYKGADLIRDVEFVIFDEVHYVNDAERGVVWEEVIIMLPDHVNIILLSATVPNAREFADWVGRTKKKDIYVIYTAKRPVPLEHYLYAGREMHKIVDANRNFVADGYKSAGEALRRKQDKEREAAGLPPVQRVGARGAAPQRGQRGAAGGRGGVSPRGGQARGGQARGAPIARGGGSSRTFHQVDKSLYVHLLGHLRKSALLPVVVFTLSKKRCEENAGSLSNLDLCSAVEKSEVHVAIEKAVARLKGSDKRLPQISRMKDLLSRGIGVHHGGLLPIVKEVVEILFARGLVKVLFATETFAMGVNMPAKCVVFSSIRKHDGRSFRDILPGEYTQMAGRAGRRGLDTTGTVIIISGDQLPEQTALQLMILGKPGKLNSQFRLTYNMILNLLRVEALKVEEMIKRSFSENASQKLLPDQQLKVAESEQKLSTLQKLQCDVCSDDINAYYDASTDLVDFTQTLLTIVANTPQGSKYFTPGRAVILRDGHFRWSAAVLLKPTASKEKVKTFWVLARVDQETKSGKNDVDTQLVPPRWQADPQILQIDDAVYELVAAPITSISMVTDRIVKVDVDAIVERHKTSPMNEVIASLKDLIDKWISMGTVPEAPWPRMRALEFQEVLQSRSQALQRIQSSSCTLCSDFDHHYTLLHAEKTLRANIANLKLAISDQNLELIPDYEQRIEVLKELKFIDNNSTVHLKGRVACEINSVNELILTELILDNTLATYEPEEVVALLSSFVFQEKTDSEPLISPRLEEGRAAILTIADRIGRVQDRHKVAADDFRSSLKFGLMEVVYEWAQGMPFEKLTDLTDVPEGTIVRVINRLDETCREVRDAARVIGDTELMKKMEEAQNKIKRDIVFAASLYF</sequence>
<dbReference type="Pfam" id="PF00270">
    <property type="entry name" value="DEAD"/>
    <property type="match status" value="1"/>
</dbReference>
<dbReference type="SUPFAM" id="SSF52540">
    <property type="entry name" value="P-loop containing nucleoside triphosphate hydrolases"/>
    <property type="match status" value="1"/>
</dbReference>
<dbReference type="PANTHER" id="PTHR12131:SF1">
    <property type="entry name" value="ATP-DEPENDENT RNA HELICASE SUPV3L1, MITOCHONDRIAL-RELATED"/>
    <property type="match status" value="1"/>
</dbReference>
<dbReference type="EMBL" id="KI925454">
    <property type="protein sequence ID" value="ETW86800.1"/>
    <property type="molecule type" value="Genomic_DNA"/>
</dbReference>
<dbReference type="GO" id="GO:0003723">
    <property type="term" value="F:RNA binding"/>
    <property type="evidence" value="ECO:0007669"/>
    <property type="project" value="UniProtKB-KW"/>
</dbReference>
<dbReference type="PROSITE" id="PS51192">
    <property type="entry name" value="HELICASE_ATP_BIND_1"/>
    <property type="match status" value="1"/>
</dbReference>
<keyword evidence="4" id="KW-0547">Nucleotide-binding</keyword>
<gene>
    <name evidence="12" type="ORF">HETIRDRAFT_153622</name>
</gene>
<dbReference type="Pfam" id="PF00271">
    <property type="entry name" value="Helicase_C"/>
    <property type="match status" value="1"/>
</dbReference>
<dbReference type="Pfam" id="PF17911">
    <property type="entry name" value="Ski2_N"/>
    <property type="match status" value="1"/>
</dbReference>
<dbReference type="Gene3D" id="1.10.3380.30">
    <property type="match status" value="1"/>
</dbReference>
<evidence type="ECO:0000256" key="5">
    <source>
        <dbReference type="ARBA" id="ARBA00022801"/>
    </source>
</evidence>
<dbReference type="STRING" id="747525.W4KN62"/>
<keyword evidence="13" id="KW-1185">Reference proteome</keyword>
<feature type="compositionally biased region" description="Gly residues" evidence="9">
    <location>
        <begin position="495"/>
        <end position="515"/>
    </location>
</feature>
<dbReference type="GO" id="GO:0070478">
    <property type="term" value="P:nuclear-transcribed mRNA catabolic process, 3'-5' exonucleolytic nonsense-mediated decay"/>
    <property type="evidence" value="ECO:0007669"/>
    <property type="project" value="TreeGrafter"/>
</dbReference>
<evidence type="ECO:0000256" key="3">
    <source>
        <dbReference type="ARBA" id="ARBA00022490"/>
    </source>
</evidence>
<dbReference type="FunCoup" id="W4KN62">
    <property type="interactions" value="374"/>
</dbReference>
<dbReference type="SMART" id="SM00490">
    <property type="entry name" value="HELICc"/>
    <property type="match status" value="1"/>
</dbReference>
<evidence type="ECO:0000313" key="12">
    <source>
        <dbReference type="EMBL" id="ETW86800.1"/>
    </source>
</evidence>
<dbReference type="GO" id="GO:0005524">
    <property type="term" value="F:ATP binding"/>
    <property type="evidence" value="ECO:0007669"/>
    <property type="project" value="UniProtKB-KW"/>
</dbReference>
<dbReference type="HOGENOM" id="CLU_002902_1_4_1"/>
<evidence type="ECO:0008006" key="14">
    <source>
        <dbReference type="Google" id="ProtNLM"/>
    </source>
</evidence>
<dbReference type="InterPro" id="IPR050699">
    <property type="entry name" value="RNA-DNA_Helicase"/>
</dbReference>
<dbReference type="Gene3D" id="1.20.1500.20">
    <property type="match status" value="1"/>
</dbReference>
<dbReference type="GO" id="GO:0003724">
    <property type="term" value="F:RNA helicase activity"/>
    <property type="evidence" value="ECO:0007669"/>
    <property type="project" value="InterPro"/>
</dbReference>
<dbReference type="InterPro" id="IPR048392">
    <property type="entry name" value="MTR4-like_stalk"/>
</dbReference>
<dbReference type="GeneID" id="20667443"/>
<dbReference type="AlphaFoldDB" id="W4KN62"/>
<feature type="compositionally biased region" description="Basic and acidic residues" evidence="9">
    <location>
        <begin position="462"/>
        <end position="473"/>
    </location>
</feature>
<dbReference type="InterPro" id="IPR014001">
    <property type="entry name" value="Helicase_ATP-bd"/>
</dbReference>
<dbReference type="SMART" id="SM00487">
    <property type="entry name" value="DEXDc"/>
    <property type="match status" value="1"/>
</dbReference>
<proteinExistence type="inferred from homology"/>
<keyword evidence="8" id="KW-0694">RNA-binding</keyword>
<dbReference type="Pfam" id="PF08148">
    <property type="entry name" value="DSHCT"/>
    <property type="match status" value="1"/>
</dbReference>
<dbReference type="KEGG" id="hir:HETIRDRAFT_153622"/>
<dbReference type="InterPro" id="IPR027417">
    <property type="entry name" value="P-loop_NTPase"/>
</dbReference>
<comment type="subcellular location">
    <subcellularLocation>
        <location evidence="1">Cytoplasm</location>
    </subcellularLocation>
</comment>
<feature type="region of interest" description="Disordered" evidence="9">
    <location>
        <begin position="152"/>
        <end position="181"/>
    </location>
</feature>
<name>W4KN62_HETIT</name>
<dbReference type="FunFam" id="3.40.50.300:FF:000354">
    <property type="entry name" value="ATP-dependent RNA helicase SKI2"/>
    <property type="match status" value="1"/>
</dbReference>
<evidence type="ECO:0000259" key="10">
    <source>
        <dbReference type="PROSITE" id="PS51192"/>
    </source>
</evidence>
<evidence type="ECO:0000256" key="2">
    <source>
        <dbReference type="ARBA" id="ARBA00010140"/>
    </source>
</evidence>
<dbReference type="OrthoDB" id="64767at2759"/>
<dbReference type="GO" id="GO:0016787">
    <property type="term" value="F:hydrolase activity"/>
    <property type="evidence" value="ECO:0007669"/>
    <property type="project" value="UniProtKB-KW"/>
</dbReference>
<protein>
    <recommendedName>
        <fullName evidence="14">Antiviral helicase</fullName>
    </recommendedName>
</protein>
<dbReference type="InterPro" id="IPR012961">
    <property type="entry name" value="Ski2/MTR4_C"/>
</dbReference>
<evidence type="ECO:0000256" key="1">
    <source>
        <dbReference type="ARBA" id="ARBA00004496"/>
    </source>
</evidence>
<feature type="region of interest" description="Disordered" evidence="9">
    <location>
        <begin position="462"/>
        <end position="527"/>
    </location>
</feature>
<dbReference type="InParanoid" id="W4KN62"/>
<dbReference type="PANTHER" id="PTHR12131">
    <property type="entry name" value="ATP-DEPENDENT RNA AND DNA HELICASE"/>
    <property type="match status" value="1"/>
</dbReference>
<dbReference type="GO" id="GO:0055087">
    <property type="term" value="C:Ski complex"/>
    <property type="evidence" value="ECO:0007669"/>
    <property type="project" value="TreeGrafter"/>
</dbReference>
<evidence type="ECO:0000256" key="6">
    <source>
        <dbReference type="ARBA" id="ARBA00022806"/>
    </source>
</evidence>
<accession>W4KN62</accession>
<comment type="similarity">
    <text evidence="2">Belongs to the helicase family. SKI2 subfamily.</text>
</comment>
<dbReference type="InterPro" id="IPR011545">
    <property type="entry name" value="DEAD/DEAH_box_helicase_dom"/>
</dbReference>
<dbReference type="InterPro" id="IPR016438">
    <property type="entry name" value="SKI2-like"/>
</dbReference>
<keyword evidence="7" id="KW-0067">ATP-binding</keyword>
<evidence type="ECO:0000256" key="9">
    <source>
        <dbReference type="SAM" id="MobiDB-lite"/>
    </source>
</evidence>
<dbReference type="Gene3D" id="3.40.50.300">
    <property type="entry name" value="P-loop containing nucleotide triphosphate hydrolases"/>
    <property type="match status" value="2"/>
</dbReference>
<dbReference type="Pfam" id="PF13234">
    <property type="entry name" value="MTR4_beta-barrel"/>
    <property type="match status" value="1"/>
</dbReference>
<evidence type="ECO:0000313" key="13">
    <source>
        <dbReference type="Proteomes" id="UP000030671"/>
    </source>
</evidence>
<reference evidence="12 13" key="1">
    <citation type="journal article" date="2012" name="New Phytol.">
        <title>Insight into trade-off between wood decay and parasitism from the genome of a fungal forest pathogen.</title>
        <authorList>
            <person name="Olson A."/>
            <person name="Aerts A."/>
            <person name="Asiegbu F."/>
            <person name="Belbahri L."/>
            <person name="Bouzid O."/>
            <person name="Broberg A."/>
            <person name="Canback B."/>
            <person name="Coutinho P.M."/>
            <person name="Cullen D."/>
            <person name="Dalman K."/>
            <person name="Deflorio G."/>
            <person name="van Diepen L.T."/>
            <person name="Dunand C."/>
            <person name="Duplessis S."/>
            <person name="Durling M."/>
            <person name="Gonthier P."/>
            <person name="Grimwood J."/>
            <person name="Fossdal C.G."/>
            <person name="Hansson D."/>
            <person name="Henrissat B."/>
            <person name="Hietala A."/>
            <person name="Himmelstrand K."/>
            <person name="Hoffmeister D."/>
            <person name="Hogberg N."/>
            <person name="James T.Y."/>
            <person name="Karlsson M."/>
            <person name="Kohler A."/>
            <person name="Kues U."/>
            <person name="Lee Y.H."/>
            <person name="Lin Y.C."/>
            <person name="Lind M."/>
            <person name="Lindquist E."/>
            <person name="Lombard V."/>
            <person name="Lucas S."/>
            <person name="Lunden K."/>
            <person name="Morin E."/>
            <person name="Murat C."/>
            <person name="Park J."/>
            <person name="Raffaello T."/>
            <person name="Rouze P."/>
            <person name="Salamov A."/>
            <person name="Schmutz J."/>
            <person name="Solheim H."/>
            <person name="Stahlberg J."/>
            <person name="Velez H."/>
            <person name="de Vries R.P."/>
            <person name="Wiebenga A."/>
            <person name="Woodward S."/>
            <person name="Yakovlev I."/>
            <person name="Garbelotto M."/>
            <person name="Martin F."/>
            <person name="Grigoriev I.V."/>
            <person name="Stenlid J."/>
        </authorList>
    </citation>
    <scope>NUCLEOTIDE SEQUENCE [LARGE SCALE GENOMIC DNA]</scope>
    <source>
        <strain evidence="12 13">TC 32-1</strain>
    </source>
</reference>
<feature type="region of interest" description="Disordered" evidence="9">
    <location>
        <begin position="99"/>
        <end position="126"/>
    </location>
</feature>
<keyword evidence="3" id="KW-0963">Cytoplasm</keyword>
<organism evidence="12 13">
    <name type="scientific">Heterobasidion irregulare (strain TC 32-1)</name>
    <dbReference type="NCBI Taxonomy" id="747525"/>
    <lineage>
        <taxon>Eukaryota</taxon>
        <taxon>Fungi</taxon>
        <taxon>Dikarya</taxon>
        <taxon>Basidiomycota</taxon>
        <taxon>Agaricomycotina</taxon>
        <taxon>Agaricomycetes</taxon>
        <taxon>Russulales</taxon>
        <taxon>Bondarzewiaceae</taxon>
        <taxon>Heterobasidion</taxon>
        <taxon>Heterobasidion annosum species complex</taxon>
    </lineage>
</organism>
<evidence type="ECO:0000256" key="4">
    <source>
        <dbReference type="ARBA" id="ARBA00022741"/>
    </source>
</evidence>
<keyword evidence="5" id="KW-0378">Hydrolase</keyword>
<dbReference type="FunFam" id="1.10.3380.30:FF:000001">
    <property type="entry name" value="Ski2 ATP-dependent RNA helicase"/>
    <property type="match status" value="1"/>
</dbReference>
<feature type="compositionally biased region" description="Low complexity" evidence="9">
    <location>
        <begin position="480"/>
        <end position="494"/>
    </location>
</feature>
<dbReference type="RefSeq" id="XP_009540784.1">
    <property type="nucleotide sequence ID" value="XM_009542489.1"/>
</dbReference>
<dbReference type="FunFam" id="3.40.50.300:FF:000987">
    <property type="entry name" value="DEAD/DEAH box RNA helicase"/>
    <property type="match status" value="1"/>
</dbReference>
<evidence type="ECO:0000256" key="7">
    <source>
        <dbReference type="ARBA" id="ARBA00022840"/>
    </source>
</evidence>
<evidence type="ECO:0000259" key="11">
    <source>
        <dbReference type="PROSITE" id="PS51194"/>
    </source>
</evidence>
<evidence type="ECO:0000256" key="8">
    <source>
        <dbReference type="ARBA" id="ARBA00022884"/>
    </source>
</evidence>
<dbReference type="SMART" id="SM01142">
    <property type="entry name" value="DSHCT"/>
    <property type="match status" value="1"/>
</dbReference>
<keyword evidence="6" id="KW-0347">Helicase</keyword>
<feature type="domain" description="Helicase ATP-binding" evidence="10">
    <location>
        <begin position="261"/>
        <end position="419"/>
    </location>
</feature>